<feature type="transmembrane region" description="Helical" evidence="5">
    <location>
        <begin position="205"/>
        <end position="224"/>
    </location>
</feature>
<evidence type="ECO:0000313" key="7">
    <source>
        <dbReference type="EMBL" id="KAJ5732205.1"/>
    </source>
</evidence>
<feature type="transmembrane region" description="Helical" evidence="5">
    <location>
        <begin position="173"/>
        <end position="198"/>
    </location>
</feature>
<feature type="transmembrane region" description="Helical" evidence="5">
    <location>
        <begin position="236"/>
        <end position="256"/>
    </location>
</feature>
<keyword evidence="3 5" id="KW-1133">Transmembrane helix</keyword>
<dbReference type="SUPFAM" id="SSF103473">
    <property type="entry name" value="MFS general substrate transporter"/>
    <property type="match status" value="1"/>
</dbReference>
<dbReference type="InterPro" id="IPR011701">
    <property type="entry name" value="MFS"/>
</dbReference>
<dbReference type="Gene3D" id="1.20.1720.10">
    <property type="entry name" value="Multidrug resistance protein D"/>
    <property type="match status" value="1"/>
</dbReference>
<evidence type="ECO:0000256" key="3">
    <source>
        <dbReference type="ARBA" id="ARBA00022989"/>
    </source>
</evidence>
<dbReference type="GO" id="GO:0005886">
    <property type="term" value="C:plasma membrane"/>
    <property type="evidence" value="ECO:0007669"/>
    <property type="project" value="TreeGrafter"/>
</dbReference>
<keyword evidence="2 5" id="KW-0812">Transmembrane</keyword>
<gene>
    <name evidence="7" type="ORF">N7493_003686</name>
</gene>
<dbReference type="PROSITE" id="PS50850">
    <property type="entry name" value="MFS"/>
    <property type="match status" value="1"/>
</dbReference>
<accession>A0AAD6HQ34</accession>
<sequence length="567" mass="61482">MNMLIPNFRNEFLFIKTRLHESIILKIFFFHSSELIMNPQEKRTEPAEMSEINDNDISQSNHETKHKIEAEEQALTGPKLALVIISLLCAMFLVALDRTIIATAVPTISDQFHAVRDISWYASAYLLTSSATQLLWGRIYTFYPTKIVFLVAVLVFEIGSAVCGAAPNSKGFIIGRAIAGIGSAGIFNGSTVIITQILPLHKRPLFVGLMGSTFGIASIVGPLLGGVFTDQVTWRWCFYINLPIGGLAFIIAVLFLRAPSLDTKLSLKRQLIRLDPLGTVLFLPGVICLLLALQWGGSTYAWRSAHIIVLFILSGLLLIGFACVQVWRKEDATIPPRIIKQRSVASGAVYTSCLAGAMISMLYALPLWFQGVKGTTAVQSGIDNIPMVLSLVVSSILSGATITRTGYYVPFMFASAIFMAVGSGMITTFNLDTGHSAWIGYQVLFGLGLGMGMQQPTMAAQAVLDKSDISTGVALMFLFQSLGGAVWVAVSQNLYNGYLAGKLQNISGIDTAAILNTGATGLADFVPTDKLHAVLVVFNKALHRAFILPVALSCAMILPALTMEWRN</sequence>
<feature type="domain" description="Major facilitator superfamily (MFS) profile" evidence="6">
    <location>
        <begin position="83"/>
        <end position="530"/>
    </location>
</feature>
<feature type="transmembrane region" description="Helical" evidence="5">
    <location>
        <begin position="148"/>
        <end position="167"/>
    </location>
</feature>
<dbReference type="Gene3D" id="1.20.1250.20">
    <property type="entry name" value="MFS general substrate transporter like domains"/>
    <property type="match status" value="1"/>
</dbReference>
<dbReference type="FunFam" id="1.20.1250.20:FF:000196">
    <property type="entry name" value="MFS toxin efflux pump (AflT)"/>
    <property type="match status" value="1"/>
</dbReference>
<comment type="subcellular location">
    <subcellularLocation>
        <location evidence="1">Membrane</location>
        <topology evidence="1">Multi-pass membrane protein</topology>
    </subcellularLocation>
</comment>
<dbReference type="AlphaFoldDB" id="A0AAD6HQ34"/>
<dbReference type="InterPro" id="IPR036259">
    <property type="entry name" value="MFS_trans_sf"/>
</dbReference>
<evidence type="ECO:0000256" key="1">
    <source>
        <dbReference type="ARBA" id="ARBA00004141"/>
    </source>
</evidence>
<dbReference type="Pfam" id="PF07690">
    <property type="entry name" value="MFS_1"/>
    <property type="match status" value="1"/>
</dbReference>
<protein>
    <recommendedName>
        <fullName evidence="6">Major facilitator superfamily (MFS) profile domain-containing protein</fullName>
    </recommendedName>
</protein>
<dbReference type="Proteomes" id="UP001215712">
    <property type="component" value="Unassembled WGS sequence"/>
</dbReference>
<feature type="transmembrane region" description="Helical" evidence="5">
    <location>
        <begin position="348"/>
        <end position="369"/>
    </location>
</feature>
<reference evidence="7" key="2">
    <citation type="submission" date="2023-01" db="EMBL/GenBank/DDBJ databases">
        <authorList>
            <person name="Petersen C."/>
        </authorList>
    </citation>
    <scope>NUCLEOTIDE SEQUENCE</scope>
    <source>
        <strain evidence="7">IBT 17514</strain>
    </source>
</reference>
<comment type="caution">
    <text evidence="7">The sequence shown here is derived from an EMBL/GenBank/DDBJ whole genome shotgun (WGS) entry which is preliminary data.</text>
</comment>
<dbReference type="GO" id="GO:0022857">
    <property type="term" value="F:transmembrane transporter activity"/>
    <property type="evidence" value="ECO:0007669"/>
    <property type="project" value="InterPro"/>
</dbReference>
<evidence type="ECO:0000256" key="2">
    <source>
        <dbReference type="ARBA" id="ARBA00022692"/>
    </source>
</evidence>
<dbReference type="InterPro" id="IPR020846">
    <property type="entry name" value="MFS_dom"/>
</dbReference>
<organism evidence="7 8">
    <name type="scientific">Penicillium malachiteum</name>
    <dbReference type="NCBI Taxonomy" id="1324776"/>
    <lineage>
        <taxon>Eukaryota</taxon>
        <taxon>Fungi</taxon>
        <taxon>Dikarya</taxon>
        <taxon>Ascomycota</taxon>
        <taxon>Pezizomycotina</taxon>
        <taxon>Eurotiomycetes</taxon>
        <taxon>Eurotiomycetidae</taxon>
        <taxon>Eurotiales</taxon>
        <taxon>Aspergillaceae</taxon>
        <taxon>Penicillium</taxon>
    </lineage>
</organism>
<feature type="non-terminal residue" evidence="7">
    <location>
        <position position="1"/>
    </location>
</feature>
<keyword evidence="8" id="KW-1185">Reference proteome</keyword>
<feature type="transmembrane region" description="Helical" evidence="5">
    <location>
        <begin position="307"/>
        <end position="327"/>
    </location>
</feature>
<dbReference type="CDD" id="cd17502">
    <property type="entry name" value="MFS_Azr1_MDR_like"/>
    <property type="match status" value="1"/>
</dbReference>
<feature type="transmembrane region" description="Helical" evidence="5">
    <location>
        <begin position="277"/>
        <end position="295"/>
    </location>
</feature>
<feature type="transmembrane region" description="Helical" evidence="5">
    <location>
        <begin position="541"/>
        <end position="561"/>
    </location>
</feature>
<proteinExistence type="predicted"/>
<feature type="transmembrane region" description="Helical" evidence="5">
    <location>
        <begin position="80"/>
        <end position="106"/>
    </location>
</feature>
<feature type="transmembrane region" description="Helical" evidence="5">
    <location>
        <begin position="435"/>
        <end position="452"/>
    </location>
</feature>
<evidence type="ECO:0000259" key="6">
    <source>
        <dbReference type="PROSITE" id="PS50850"/>
    </source>
</evidence>
<feature type="transmembrane region" description="Helical" evidence="5">
    <location>
        <begin position="381"/>
        <end position="400"/>
    </location>
</feature>
<reference evidence="7" key="1">
    <citation type="journal article" date="2023" name="IMA Fungus">
        <title>Comparative genomic study of the Penicillium genus elucidates a diverse pangenome and 15 lateral gene transfer events.</title>
        <authorList>
            <person name="Petersen C."/>
            <person name="Sorensen T."/>
            <person name="Nielsen M.R."/>
            <person name="Sondergaard T.E."/>
            <person name="Sorensen J.L."/>
            <person name="Fitzpatrick D.A."/>
            <person name="Frisvad J.C."/>
            <person name="Nielsen K.L."/>
        </authorList>
    </citation>
    <scope>NUCLEOTIDE SEQUENCE</scope>
    <source>
        <strain evidence="7">IBT 17514</strain>
    </source>
</reference>
<dbReference type="PANTHER" id="PTHR23501">
    <property type="entry name" value="MAJOR FACILITATOR SUPERFAMILY"/>
    <property type="match status" value="1"/>
</dbReference>
<feature type="transmembrane region" description="Helical" evidence="5">
    <location>
        <begin position="473"/>
        <end position="490"/>
    </location>
</feature>
<dbReference type="EMBL" id="JAQJAN010000004">
    <property type="protein sequence ID" value="KAJ5732205.1"/>
    <property type="molecule type" value="Genomic_DNA"/>
</dbReference>
<evidence type="ECO:0000256" key="5">
    <source>
        <dbReference type="SAM" id="Phobius"/>
    </source>
</evidence>
<evidence type="ECO:0000256" key="4">
    <source>
        <dbReference type="ARBA" id="ARBA00023136"/>
    </source>
</evidence>
<keyword evidence="4 5" id="KW-0472">Membrane</keyword>
<feature type="transmembrane region" description="Helical" evidence="5">
    <location>
        <begin position="407"/>
        <end position="429"/>
    </location>
</feature>
<dbReference type="FunFam" id="1.20.1720.10:FF:000012">
    <property type="entry name" value="MFS toxin efflux pump (AflT)"/>
    <property type="match status" value="1"/>
</dbReference>
<evidence type="ECO:0000313" key="8">
    <source>
        <dbReference type="Proteomes" id="UP001215712"/>
    </source>
</evidence>
<dbReference type="PANTHER" id="PTHR23501:SF201">
    <property type="entry name" value="MFS AFLATOXIN EFFLUX PUMP"/>
    <property type="match status" value="1"/>
</dbReference>
<name>A0AAD6HQ34_9EURO</name>